<dbReference type="EMBL" id="FCNX02000005">
    <property type="protein sequence ID" value="SAK66413.1"/>
    <property type="molecule type" value="Genomic_DNA"/>
</dbReference>
<dbReference type="GO" id="GO:0006487">
    <property type="term" value="P:protein N-linked glycosylation"/>
    <property type="evidence" value="ECO:0007669"/>
    <property type="project" value="TreeGrafter"/>
</dbReference>
<keyword evidence="2 3" id="KW-0808">Transferase</keyword>
<dbReference type="STRING" id="1777138.AWB77_02564"/>
<dbReference type="Pfam" id="PF05637">
    <property type="entry name" value="Glyco_transf_34"/>
    <property type="match status" value="1"/>
</dbReference>
<dbReference type="Proteomes" id="UP000054903">
    <property type="component" value="Unassembled WGS sequence"/>
</dbReference>
<dbReference type="SUPFAM" id="SSF53448">
    <property type="entry name" value="Nucleotide-diphospho-sugar transferases"/>
    <property type="match status" value="1"/>
</dbReference>
<reference evidence="3" key="1">
    <citation type="submission" date="2016-01" db="EMBL/GenBank/DDBJ databases">
        <authorList>
            <person name="Peeters C."/>
        </authorList>
    </citation>
    <scope>NUCLEOTIDE SEQUENCE</scope>
    <source>
        <strain evidence="3">LMG 29320</strain>
    </source>
</reference>
<keyword evidence="1" id="KW-0328">Glycosyltransferase</keyword>
<evidence type="ECO:0000256" key="1">
    <source>
        <dbReference type="ARBA" id="ARBA00022676"/>
    </source>
</evidence>
<dbReference type="OrthoDB" id="8829532at2"/>
<protein>
    <submittedName>
        <fullName evidence="3">Galactosyl transferase GMA12/MNN10 domain protein</fullName>
    </submittedName>
</protein>
<dbReference type="RefSeq" id="WP_061134761.1">
    <property type="nucleotide sequence ID" value="NZ_FCNX02000005.1"/>
</dbReference>
<dbReference type="InterPro" id="IPR008630">
    <property type="entry name" value="Glyco_trans_34"/>
</dbReference>
<proteinExistence type="predicted"/>
<name>A0A158B8P8_9BURK</name>
<comment type="caution">
    <text evidence="3">The sequence shown here is derived from an EMBL/GenBank/DDBJ whole genome shotgun (WGS) entry which is preliminary data.</text>
</comment>
<evidence type="ECO:0000313" key="4">
    <source>
        <dbReference type="Proteomes" id="UP000054903"/>
    </source>
</evidence>
<gene>
    <name evidence="3" type="ORF">AWB77_02564</name>
</gene>
<evidence type="ECO:0000313" key="3">
    <source>
        <dbReference type="EMBL" id="SAK66413.1"/>
    </source>
</evidence>
<organism evidence="3 4">
    <name type="scientific">Caballeronia fortuita</name>
    <dbReference type="NCBI Taxonomy" id="1777138"/>
    <lineage>
        <taxon>Bacteria</taxon>
        <taxon>Pseudomonadati</taxon>
        <taxon>Pseudomonadota</taxon>
        <taxon>Betaproteobacteria</taxon>
        <taxon>Burkholderiales</taxon>
        <taxon>Burkholderiaceae</taxon>
        <taxon>Caballeronia</taxon>
    </lineage>
</organism>
<sequence>MTTHVISFFADDSARASLQNHRAYCERQGYTHEYVDASAIGWPQLRMIMKYQVLLRTLRACAEGDLVLLLTQDCLLKSDIRCETLMEDRETDWIAAQDSDYVMASFQLWRNTMMSRALVTHLFGGTKLCYETPLSESDLLTLLKPEPFDRGYNEQLAVSPVALDTSMFWVDLPVLALVLVDLPVAPRNYPICTKLRDLLAGHINECQAEGRPLFTWPRQNTSDPVARYEAMNSDAPIALTMLYTPNVSEYGEIAEANLRRYCARHGYALHVYRDIPDQAGWDAAGNWFKPWVLRHHLQQHQWLFWIDADVLVVDQKKPLEPLLRNVDRILAADISWHFNSGVMGFRNTQENARLLEEVAQTVSEMSDKSTVYANGGDQDVFIKVMKRHGKATDDELIDCTTLNTPFQLQTRNSFMVHYMGMQPAFRTLAMRHGERLSRELDESDF</sequence>
<dbReference type="GO" id="GO:0016020">
    <property type="term" value="C:membrane"/>
    <property type="evidence" value="ECO:0007669"/>
    <property type="project" value="InterPro"/>
</dbReference>
<dbReference type="InterPro" id="IPR029044">
    <property type="entry name" value="Nucleotide-diphossugar_trans"/>
</dbReference>
<dbReference type="PANTHER" id="PTHR31306">
    <property type="entry name" value="ALPHA-1,6-MANNOSYLTRANSFERASE MNN11-RELATED"/>
    <property type="match status" value="1"/>
</dbReference>
<dbReference type="PANTHER" id="PTHR31306:SF4">
    <property type="entry name" value="ALPHA-1,2-GALACTOSYLTRANSFERASE"/>
    <property type="match status" value="1"/>
</dbReference>
<evidence type="ECO:0000256" key="2">
    <source>
        <dbReference type="ARBA" id="ARBA00022679"/>
    </source>
</evidence>
<dbReference type="GO" id="GO:0016757">
    <property type="term" value="F:glycosyltransferase activity"/>
    <property type="evidence" value="ECO:0007669"/>
    <property type="project" value="UniProtKB-KW"/>
</dbReference>
<keyword evidence="4" id="KW-1185">Reference proteome</keyword>
<dbReference type="Gene3D" id="3.90.550.10">
    <property type="entry name" value="Spore Coat Polysaccharide Biosynthesis Protein SpsA, Chain A"/>
    <property type="match status" value="1"/>
</dbReference>
<accession>A0A158B8P8</accession>
<dbReference type="AlphaFoldDB" id="A0A158B8P8"/>